<sequence length="72" mass="8526">MSAEVNCAEHSRSVPLRLNIPSKIPIHNNENNIIRIHRDALFSLRVTSLMHDFDCERQDKWEEKKEQSRQRG</sequence>
<keyword evidence="2" id="KW-1185">Reference proteome</keyword>
<organism evidence="1 2">
    <name type="scientific">Polyplax serrata</name>
    <name type="common">Common mouse louse</name>
    <dbReference type="NCBI Taxonomy" id="468196"/>
    <lineage>
        <taxon>Eukaryota</taxon>
        <taxon>Metazoa</taxon>
        <taxon>Ecdysozoa</taxon>
        <taxon>Arthropoda</taxon>
        <taxon>Hexapoda</taxon>
        <taxon>Insecta</taxon>
        <taxon>Pterygota</taxon>
        <taxon>Neoptera</taxon>
        <taxon>Paraneoptera</taxon>
        <taxon>Psocodea</taxon>
        <taxon>Troctomorpha</taxon>
        <taxon>Phthiraptera</taxon>
        <taxon>Anoplura</taxon>
        <taxon>Polyplacidae</taxon>
        <taxon>Polyplax</taxon>
    </lineage>
</organism>
<dbReference type="EMBL" id="JAWJWF010000052">
    <property type="protein sequence ID" value="KAK6617173.1"/>
    <property type="molecule type" value="Genomic_DNA"/>
</dbReference>
<proteinExistence type="predicted"/>
<name>A0ABR1AEV1_POLSC</name>
<comment type="caution">
    <text evidence="1">The sequence shown here is derived from an EMBL/GenBank/DDBJ whole genome shotgun (WGS) entry which is preliminary data.</text>
</comment>
<evidence type="ECO:0000313" key="2">
    <source>
        <dbReference type="Proteomes" id="UP001359485"/>
    </source>
</evidence>
<reference evidence="1 2" key="1">
    <citation type="submission" date="2023-09" db="EMBL/GenBank/DDBJ databases">
        <title>Genomes of two closely related lineages of the louse Polyplax serrata with different host specificities.</title>
        <authorList>
            <person name="Martinu J."/>
            <person name="Tarabai H."/>
            <person name="Stefka J."/>
            <person name="Hypsa V."/>
        </authorList>
    </citation>
    <scope>NUCLEOTIDE SEQUENCE [LARGE SCALE GENOMIC DNA]</scope>
    <source>
        <strain evidence="1">98ZLc_SE</strain>
    </source>
</reference>
<protein>
    <submittedName>
        <fullName evidence="1">Uncharacterized protein</fullName>
    </submittedName>
</protein>
<gene>
    <name evidence="1" type="ORF">RUM44_005504</name>
</gene>
<accession>A0ABR1AEV1</accession>
<dbReference type="Proteomes" id="UP001359485">
    <property type="component" value="Unassembled WGS sequence"/>
</dbReference>
<evidence type="ECO:0000313" key="1">
    <source>
        <dbReference type="EMBL" id="KAK6617173.1"/>
    </source>
</evidence>